<evidence type="ECO:0000313" key="9">
    <source>
        <dbReference type="EMBL" id="ELK14782.1"/>
    </source>
</evidence>
<name>L5KTN5_PTEAL</name>
<accession>L5KTN5</accession>
<dbReference type="Proteomes" id="UP000010552">
    <property type="component" value="Unassembled WGS sequence"/>
</dbReference>
<evidence type="ECO:0000256" key="7">
    <source>
        <dbReference type="SAM" id="MobiDB-lite"/>
    </source>
</evidence>
<dbReference type="InParanoid" id="L5KTN5"/>
<keyword evidence="3 8" id="KW-0812">Transmembrane</keyword>
<proteinExistence type="inferred from homology"/>
<dbReference type="FunCoup" id="L5KTN5">
    <property type="interactions" value="3782"/>
</dbReference>
<feature type="transmembrane region" description="Helical" evidence="8">
    <location>
        <begin position="292"/>
        <end position="314"/>
    </location>
</feature>
<evidence type="ECO:0000256" key="6">
    <source>
        <dbReference type="ARBA" id="ARBA00046103"/>
    </source>
</evidence>
<feature type="transmembrane region" description="Helical" evidence="8">
    <location>
        <begin position="403"/>
        <end position="425"/>
    </location>
</feature>
<evidence type="ECO:0000313" key="10">
    <source>
        <dbReference type="Proteomes" id="UP000010552"/>
    </source>
</evidence>
<feature type="transmembrane region" description="Helical" evidence="8">
    <location>
        <begin position="261"/>
        <end position="280"/>
    </location>
</feature>
<dbReference type="PANTHER" id="PTHR12841:SF6">
    <property type="entry name" value="PROTEIN UNC-50 HOMOLOG"/>
    <property type="match status" value="1"/>
</dbReference>
<dbReference type="AlphaFoldDB" id="L5KTN5"/>
<evidence type="ECO:0000256" key="3">
    <source>
        <dbReference type="ARBA" id="ARBA00022692"/>
    </source>
</evidence>
<feature type="transmembrane region" description="Helical" evidence="8">
    <location>
        <begin position="374"/>
        <end position="397"/>
    </location>
</feature>
<keyword evidence="4 8" id="KW-1133">Transmembrane helix</keyword>
<evidence type="ECO:0000256" key="8">
    <source>
        <dbReference type="SAM" id="Phobius"/>
    </source>
</evidence>
<dbReference type="EMBL" id="KB030557">
    <property type="protein sequence ID" value="ELK14782.1"/>
    <property type="molecule type" value="Genomic_DNA"/>
</dbReference>
<feature type="compositionally biased region" description="Polar residues" evidence="7">
    <location>
        <begin position="181"/>
        <end position="195"/>
    </location>
</feature>
<evidence type="ECO:0000256" key="2">
    <source>
        <dbReference type="ARBA" id="ARBA00006293"/>
    </source>
</evidence>
<protein>
    <submittedName>
        <fullName evidence="9">Protein unc-50 like protein</fullName>
    </submittedName>
</protein>
<keyword evidence="5 8" id="KW-0472">Membrane</keyword>
<evidence type="ECO:0000256" key="5">
    <source>
        <dbReference type="ARBA" id="ARBA00023136"/>
    </source>
</evidence>
<feature type="region of interest" description="Disordered" evidence="7">
    <location>
        <begin position="80"/>
        <end position="125"/>
    </location>
</feature>
<dbReference type="Pfam" id="PF05216">
    <property type="entry name" value="UNC-50"/>
    <property type="match status" value="1"/>
</dbReference>
<sequence>MNCTQHGSEPRILTATAGRPGHPRRPRLPVSASASARAPGQPRYLEHTVRLQQTCAQVLFHARARAALRLVLVIPGHGCASRRHGPKRFSPQPPGPSCGPATPAAEGTGNRQQLPAGSRGLQVPRGRARRKWAYVRRRASALSALREGKWAQQLRGSAAGGGGGLAGNRWRPQRGCRKMLPSTSVNSPMQGNGALNSRDAARHTAGAKRYKYLRRLFRFRQMDFEFAAWQMLYLFTSPQRVYRNFHYRKQTKDQWARDDPAFLVLLSVWLCVSTVGFGFVLDMGFFKMIKLLLWVVFIDCVGVGLLISTLMWFISNKYLVRRQSRDCDVEWGYAFDVHLNAFYPLLVILHFIQLFFINHVILTDTFIGYLVGNTLWLIAVGYYIYVTFLGYSALPFLKNTVILLYPFAPLILLYGLSLALGWNFTHTLCSFYKYRVK</sequence>
<keyword evidence="10" id="KW-1185">Reference proteome</keyword>
<gene>
    <name evidence="9" type="ORF">PAL_GLEAN10005563</name>
</gene>
<organism evidence="9 10">
    <name type="scientific">Pteropus alecto</name>
    <name type="common">Black flying fox</name>
    <dbReference type="NCBI Taxonomy" id="9402"/>
    <lineage>
        <taxon>Eukaryota</taxon>
        <taxon>Metazoa</taxon>
        <taxon>Chordata</taxon>
        <taxon>Craniata</taxon>
        <taxon>Vertebrata</taxon>
        <taxon>Euteleostomi</taxon>
        <taxon>Mammalia</taxon>
        <taxon>Eutheria</taxon>
        <taxon>Laurasiatheria</taxon>
        <taxon>Chiroptera</taxon>
        <taxon>Yinpterochiroptera</taxon>
        <taxon>Pteropodoidea</taxon>
        <taxon>Pteropodidae</taxon>
        <taxon>Pteropodinae</taxon>
        <taxon>Pteropus</taxon>
    </lineage>
</organism>
<evidence type="ECO:0000256" key="1">
    <source>
        <dbReference type="ARBA" id="ARBA00004473"/>
    </source>
</evidence>
<comment type="subcellular location">
    <subcellularLocation>
        <location evidence="1">Nucleus inner membrane</location>
        <topology evidence="1">Multi-pass membrane protein</topology>
    </subcellularLocation>
</comment>
<feature type="region of interest" description="Disordered" evidence="7">
    <location>
        <begin position="1"/>
        <end position="39"/>
    </location>
</feature>
<dbReference type="GO" id="GO:0000139">
    <property type="term" value="C:Golgi membrane"/>
    <property type="evidence" value="ECO:0007669"/>
    <property type="project" value="TreeGrafter"/>
</dbReference>
<dbReference type="InterPro" id="IPR007881">
    <property type="entry name" value="UNC-50"/>
</dbReference>
<dbReference type="PANTHER" id="PTHR12841">
    <property type="entry name" value="PROTEIN UNC-50 HOMOLOG"/>
    <property type="match status" value="1"/>
</dbReference>
<comment type="function">
    <text evidence="6">Involved in the cell surface expression of neuronal nicotinic receptors. Binds RNA.</text>
</comment>
<dbReference type="GO" id="GO:0005637">
    <property type="term" value="C:nuclear inner membrane"/>
    <property type="evidence" value="ECO:0007669"/>
    <property type="project" value="UniProtKB-SubCell"/>
</dbReference>
<evidence type="ECO:0000256" key="4">
    <source>
        <dbReference type="ARBA" id="ARBA00022989"/>
    </source>
</evidence>
<comment type="similarity">
    <text evidence="2">Belongs to the unc-50 family.</text>
</comment>
<reference evidence="10" key="1">
    <citation type="journal article" date="2013" name="Science">
        <title>Comparative analysis of bat genomes provides insight into the evolution of flight and immunity.</title>
        <authorList>
            <person name="Zhang G."/>
            <person name="Cowled C."/>
            <person name="Shi Z."/>
            <person name="Huang Z."/>
            <person name="Bishop-Lilly K.A."/>
            <person name="Fang X."/>
            <person name="Wynne J.W."/>
            <person name="Xiong Z."/>
            <person name="Baker M.L."/>
            <person name="Zhao W."/>
            <person name="Tachedjian M."/>
            <person name="Zhu Y."/>
            <person name="Zhou P."/>
            <person name="Jiang X."/>
            <person name="Ng J."/>
            <person name="Yang L."/>
            <person name="Wu L."/>
            <person name="Xiao J."/>
            <person name="Feng Y."/>
            <person name="Chen Y."/>
            <person name="Sun X."/>
            <person name="Zhang Y."/>
            <person name="Marsh G.A."/>
            <person name="Crameri G."/>
            <person name="Broder C.C."/>
            <person name="Frey K.G."/>
            <person name="Wang L.F."/>
            <person name="Wang J."/>
        </authorList>
    </citation>
    <scope>NUCLEOTIDE SEQUENCE [LARGE SCALE GENOMIC DNA]</scope>
</reference>
<dbReference type="eggNOG" id="KOG3012">
    <property type="taxonomic scope" value="Eukaryota"/>
</dbReference>
<feature type="transmembrane region" description="Helical" evidence="8">
    <location>
        <begin position="341"/>
        <end position="362"/>
    </location>
</feature>
<dbReference type="STRING" id="9402.L5KTN5"/>
<feature type="region of interest" description="Disordered" evidence="7">
    <location>
        <begin position="181"/>
        <end position="200"/>
    </location>
</feature>